<sequence>MNEDYYFNVKKKRPEEIYKKVSDYFKGEILNAYAGSKSLMKIQEKITKRALELLDLKKKRALILDAGCGPGFTAMYLNEIGFRSVALDIIAKFLQFYDISSLSPVNADMCFLPFKPNTFDAIISISALQWVFRDINSRDMHNLLKNLSKFFFYVLKPDSRVVFQFYPKNKVIMEAIGKTIADNTGFRGNFIIDNPNLNKKRKIFLLLDKQA</sequence>
<evidence type="ECO:0000259" key="1">
    <source>
        <dbReference type="Pfam" id="PF08241"/>
    </source>
</evidence>
<name>A0A0F9M3E5_9ZZZZ</name>
<proteinExistence type="predicted"/>
<dbReference type="GO" id="GO:0070476">
    <property type="term" value="P:rRNA (guanine-N7)-methylation"/>
    <property type="evidence" value="ECO:0007669"/>
    <property type="project" value="InterPro"/>
</dbReference>
<feature type="domain" description="Methyltransferase type 11" evidence="1">
    <location>
        <begin position="64"/>
        <end position="149"/>
    </location>
</feature>
<reference evidence="2" key="1">
    <citation type="journal article" date="2015" name="Nature">
        <title>Complex archaea that bridge the gap between prokaryotes and eukaryotes.</title>
        <authorList>
            <person name="Spang A."/>
            <person name="Saw J.H."/>
            <person name="Jorgensen S.L."/>
            <person name="Zaremba-Niedzwiedzka K."/>
            <person name="Martijn J."/>
            <person name="Lind A.E."/>
            <person name="van Eijk R."/>
            <person name="Schleper C."/>
            <person name="Guy L."/>
            <person name="Ettema T.J."/>
        </authorList>
    </citation>
    <scope>NUCLEOTIDE SEQUENCE</scope>
</reference>
<dbReference type="Gene3D" id="3.40.50.150">
    <property type="entry name" value="Vaccinia Virus protein VP39"/>
    <property type="match status" value="1"/>
</dbReference>
<dbReference type="InterPro" id="IPR029063">
    <property type="entry name" value="SAM-dependent_MTases_sf"/>
</dbReference>
<dbReference type="InterPro" id="IPR039769">
    <property type="entry name" value="Bud23-like"/>
</dbReference>
<dbReference type="PANTHER" id="PTHR12734">
    <property type="entry name" value="METHYLTRANSFERASE-RELATED"/>
    <property type="match status" value="1"/>
</dbReference>
<dbReference type="EMBL" id="LAZR01005210">
    <property type="protein sequence ID" value="KKN01895.1"/>
    <property type="molecule type" value="Genomic_DNA"/>
</dbReference>
<protein>
    <recommendedName>
        <fullName evidence="1">Methyltransferase type 11 domain-containing protein</fullName>
    </recommendedName>
</protein>
<dbReference type="Pfam" id="PF08241">
    <property type="entry name" value="Methyltransf_11"/>
    <property type="match status" value="1"/>
</dbReference>
<dbReference type="SUPFAM" id="SSF53335">
    <property type="entry name" value="S-adenosyl-L-methionine-dependent methyltransferases"/>
    <property type="match status" value="1"/>
</dbReference>
<evidence type="ECO:0000313" key="2">
    <source>
        <dbReference type="EMBL" id="KKN01895.1"/>
    </source>
</evidence>
<dbReference type="AlphaFoldDB" id="A0A0F9M3E5"/>
<dbReference type="GO" id="GO:0005730">
    <property type="term" value="C:nucleolus"/>
    <property type="evidence" value="ECO:0007669"/>
    <property type="project" value="TreeGrafter"/>
</dbReference>
<dbReference type="CDD" id="cd02440">
    <property type="entry name" value="AdoMet_MTases"/>
    <property type="match status" value="1"/>
</dbReference>
<comment type="caution">
    <text evidence="2">The sequence shown here is derived from an EMBL/GenBank/DDBJ whole genome shotgun (WGS) entry which is preliminary data.</text>
</comment>
<accession>A0A0F9M3E5</accession>
<dbReference type="PANTHER" id="PTHR12734:SF0">
    <property type="entry name" value="18S RRNA (GUANINE-N(7))-METHYLTRANSFERASE-RELATED"/>
    <property type="match status" value="1"/>
</dbReference>
<dbReference type="GO" id="GO:0016435">
    <property type="term" value="F:rRNA (guanine) methyltransferase activity"/>
    <property type="evidence" value="ECO:0007669"/>
    <property type="project" value="InterPro"/>
</dbReference>
<organism evidence="2">
    <name type="scientific">marine sediment metagenome</name>
    <dbReference type="NCBI Taxonomy" id="412755"/>
    <lineage>
        <taxon>unclassified sequences</taxon>
        <taxon>metagenomes</taxon>
        <taxon>ecological metagenomes</taxon>
    </lineage>
</organism>
<dbReference type="InterPro" id="IPR013216">
    <property type="entry name" value="Methyltransf_11"/>
</dbReference>
<gene>
    <name evidence="2" type="ORF">LCGC14_1123160</name>
</gene>